<accession>A0A5B8V4N3</accession>
<keyword evidence="1" id="KW-0812">Transmembrane</keyword>
<gene>
    <name evidence="2" type="ORF">FRZ54_12975</name>
</gene>
<sequence length="130" mass="14842">MSEFSAALHAKCPKCRKGDMFVNTSLGFLGQKSHANCPYCNFQFEIEPGYFYVAMFVSYGMIVAEMVTLAVGTFLLTGSESPWLYIGILLGVTLVLSPFNYRYSRVILLYWLTPNLHYDPERAKKPYKEK</sequence>
<evidence type="ECO:0000313" key="3">
    <source>
        <dbReference type="Proteomes" id="UP000321479"/>
    </source>
</evidence>
<feature type="transmembrane region" description="Helical" evidence="1">
    <location>
        <begin position="50"/>
        <end position="76"/>
    </location>
</feature>
<dbReference type="AlphaFoldDB" id="A0A5B8V4N3"/>
<keyword evidence="1" id="KW-1133">Transmembrane helix</keyword>
<reference evidence="2 3" key="1">
    <citation type="journal article" date="2017" name="Curr. Microbiol.">
        <title>Mucilaginibacter ginsenosidivorans sp. nov., Isolated from Soil of Ginseng Field.</title>
        <authorList>
            <person name="Kim M.M."/>
            <person name="Siddiqi M.Z."/>
            <person name="Im W.T."/>
        </authorList>
    </citation>
    <scope>NUCLEOTIDE SEQUENCE [LARGE SCALE GENOMIC DNA]</scope>
    <source>
        <strain evidence="2 3">Gsoil 3017</strain>
    </source>
</reference>
<keyword evidence="1" id="KW-0472">Membrane</keyword>
<proteinExistence type="predicted"/>
<dbReference type="EMBL" id="CP042436">
    <property type="protein sequence ID" value="QEC65671.1"/>
    <property type="molecule type" value="Genomic_DNA"/>
</dbReference>
<name>A0A5B8V4N3_9SPHI</name>
<keyword evidence="3" id="KW-1185">Reference proteome</keyword>
<dbReference type="KEGG" id="mgin:FRZ54_12975"/>
<feature type="transmembrane region" description="Helical" evidence="1">
    <location>
        <begin position="82"/>
        <end position="101"/>
    </location>
</feature>
<evidence type="ECO:0000256" key="1">
    <source>
        <dbReference type="SAM" id="Phobius"/>
    </source>
</evidence>
<protein>
    <submittedName>
        <fullName evidence="2">DUF983 domain-containing protein</fullName>
    </submittedName>
</protein>
<organism evidence="2 3">
    <name type="scientific">Mucilaginibacter ginsenosidivorans</name>
    <dbReference type="NCBI Taxonomy" id="398053"/>
    <lineage>
        <taxon>Bacteria</taxon>
        <taxon>Pseudomonadati</taxon>
        <taxon>Bacteroidota</taxon>
        <taxon>Sphingobacteriia</taxon>
        <taxon>Sphingobacteriales</taxon>
        <taxon>Sphingobacteriaceae</taxon>
        <taxon>Mucilaginibacter</taxon>
    </lineage>
</organism>
<dbReference type="OrthoDB" id="9790326at2"/>
<dbReference type="Proteomes" id="UP000321479">
    <property type="component" value="Chromosome"/>
</dbReference>
<evidence type="ECO:0000313" key="2">
    <source>
        <dbReference type="EMBL" id="QEC65671.1"/>
    </source>
</evidence>